<dbReference type="Proteomes" id="UP000033035">
    <property type="component" value="Unassembled WGS sequence"/>
</dbReference>
<proteinExistence type="predicted"/>
<organism evidence="1 2">
    <name type="scientific">Parabacteroides gordonii MS-1 = DSM 23371</name>
    <dbReference type="NCBI Taxonomy" id="1203610"/>
    <lineage>
        <taxon>Bacteria</taxon>
        <taxon>Pseudomonadati</taxon>
        <taxon>Bacteroidota</taxon>
        <taxon>Bacteroidia</taxon>
        <taxon>Bacteroidales</taxon>
        <taxon>Tannerellaceae</taxon>
        <taxon>Parabacteroides</taxon>
    </lineage>
</organism>
<reference evidence="1 2" key="1">
    <citation type="submission" date="2013-04" db="EMBL/GenBank/DDBJ databases">
        <title>The Genome Sequence of Parabacteroides gordonii DSM 23371.</title>
        <authorList>
            <consortium name="The Broad Institute Genomics Platform"/>
            <person name="Earl A."/>
            <person name="Ward D."/>
            <person name="Feldgarden M."/>
            <person name="Gevers D."/>
            <person name="Martens E."/>
            <person name="Sakamoto M."/>
            <person name="Benno Y."/>
            <person name="Suzuki N."/>
            <person name="Matsunaga N."/>
            <person name="Koshihara K."/>
            <person name="Seki M."/>
            <person name="Komiya H."/>
            <person name="Walker B."/>
            <person name="Young S."/>
            <person name="Zeng Q."/>
            <person name="Gargeya S."/>
            <person name="Fitzgerald M."/>
            <person name="Haas B."/>
            <person name="Abouelleil A."/>
            <person name="Allen A.W."/>
            <person name="Alvarado L."/>
            <person name="Arachchi H.M."/>
            <person name="Berlin A.M."/>
            <person name="Chapman S.B."/>
            <person name="Gainer-Dewar J."/>
            <person name="Goldberg J."/>
            <person name="Griggs A."/>
            <person name="Gujja S."/>
            <person name="Hansen M."/>
            <person name="Howarth C."/>
            <person name="Imamovic A."/>
            <person name="Ireland A."/>
            <person name="Larimer J."/>
            <person name="McCowan C."/>
            <person name="Murphy C."/>
            <person name="Pearson M."/>
            <person name="Poon T.W."/>
            <person name="Priest M."/>
            <person name="Roberts A."/>
            <person name="Saif S."/>
            <person name="Shea T."/>
            <person name="Sisk P."/>
            <person name="Sykes S."/>
            <person name="Wortman J."/>
            <person name="Nusbaum C."/>
            <person name="Birren B."/>
        </authorList>
    </citation>
    <scope>NUCLEOTIDE SEQUENCE [LARGE SCALE GENOMIC DNA]</scope>
    <source>
        <strain evidence="1 2">MS-1</strain>
    </source>
</reference>
<dbReference type="AlphaFoldDB" id="A0A0F5IXN9"/>
<evidence type="ECO:0000313" key="1">
    <source>
        <dbReference type="EMBL" id="KKB50401.1"/>
    </source>
</evidence>
<dbReference type="EMBL" id="AQHW01000020">
    <property type="protein sequence ID" value="KKB50401.1"/>
    <property type="molecule type" value="Genomic_DNA"/>
</dbReference>
<comment type="caution">
    <text evidence="1">The sequence shown here is derived from an EMBL/GenBank/DDBJ whole genome shotgun (WGS) entry which is preliminary data.</text>
</comment>
<evidence type="ECO:0000313" key="2">
    <source>
        <dbReference type="Proteomes" id="UP000033035"/>
    </source>
</evidence>
<protein>
    <submittedName>
        <fullName evidence="1">Uncharacterized protein</fullName>
    </submittedName>
</protein>
<dbReference type="HOGENOM" id="CLU_2244626_0_0_10"/>
<keyword evidence="2" id="KW-1185">Reference proteome</keyword>
<dbReference type="PATRIC" id="fig|1203610.3.peg.4014"/>
<dbReference type="RefSeq" id="WP_147337542.1">
    <property type="nucleotide sequence ID" value="NZ_KE386763.1"/>
</dbReference>
<name>A0A0F5IXN9_9BACT</name>
<gene>
    <name evidence="1" type="ORF">HMPREF1536_03937</name>
</gene>
<sequence>MSTRARVTMKDYDGENYSYSLFCDGYPEGVIQYLPKGKVSYEKLRQNMLLSDEYESTPDYLYEIDLPEEHIRIYNSDRIGSIWNKGQLIFDGTFYEAIAKYQEGT</sequence>
<accession>A0A0F5IXN9</accession>